<proteinExistence type="predicted"/>
<sequence length="111" mass="12877">MRLKVSESKNAKSLYVIKSVYNPKTKSNTSKVVEKLGTYKELCEKLNGQDPIEWAKQYIEELNQKEKESKRDVVVKYSQSARIQKDSPTSLEGGYLFLQKLYHDLKLDDIC</sequence>
<dbReference type="Proteomes" id="UP001595916">
    <property type="component" value="Unassembled WGS sequence"/>
</dbReference>
<dbReference type="EMBL" id="JBHSHL010000054">
    <property type="protein sequence ID" value="MFC4805609.1"/>
    <property type="molecule type" value="Genomic_DNA"/>
</dbReference>
<accession>A0ABV9QNQ0</accession>
<evidence type="ECO:0008006" key="3">
    <source>
        <dbReference type="Google" id="ProtNLM"/>
    </source>
</evidence>
<dbReference type="RefSeq" id="WP_379789211.1">
    <property type="nucleotide sequence ID" value="NZ_JBHSHL010000054.1"/>
</dbReference>
<evidence type="ECO:0000313" key="2">
    <source>
        <dbReference type="Proteomes" id="UP001595916"/>
    </source>
</evidence>
<keyword evidence="2" id="KW-1185">Reference proteome</keyword>
<gene>
    <name evidence="1" type="ORF">ACFO4R_11065</name>
</gene>
<organism evidence="1 2">
    <name type="scientific">Filifactor villosus</name>
    <dbReference type="NCBI Taxonomy" id="29374"/>
    <lineage>
        <taxon>Bacteria</taxon>
        <taxon>Bacillati</taxon>
        <taxon>Bacillota</taxon>
        <taxon>Clostridia</taxon>
        <taxon>Peptostreptococcales</taxon>
        <taxon>Filifactoraceae</taxon>
        <taxon>Filifactor</taxon>
    </lineage>
</organism>
<name>A0ABV9QNQ0_9FIRM</name>
<evidence type="ECO:0000313" key="1">
    <source>
        <dbReference type="EMBL" id="MFC4805609.1"/>
    </source>
</evidence>
<protein>
    <recommendedName>
        <fullName evidence="3">Transposase</fullName>
    </recommendedName>
</protein>
<reference evidence="2" key="1">
    <citation type="journal article" date="2019" name="Int. J. Syst. Evol. Microbiol.">
        <title>The Global Catalogue of Microorganisms (GCM) 10K type strain sequencing project: providing services to taxonomists for standard genome sequencing and annotation.</title>
        <authorList>
            <consortium name="The Broad Institute Genomics Platform"/>
            <consortium name="The Broad Institute Genome Sequencing Center for Infectious Disease"/>
            <person name="Wu L."/>
            <person name="Ma J."/>
        </authorList>
    </citation>
    <scope>NUCLEOTIDE SEQUENCE [LARGE SCALE GENOMIC DNA]</scope>
    <source>
        <strain evidence="2">CCUG 46385</strain>
    </source>
</reference>
<comment type="caution">
    <text evidence="1">The sequence shown here is derived from an EMBL/GenBank/DDBJ whole genome shotgun (WGS) entry which is preliminary data.</text>
</comment>
<feature type="non-terminal residue" evidence="1">
    <location>
        <position position="111"/>
    </location>
</feature>